<sequence>MNLVNLVVTLVVVGVGLWAINTYLPMDRKIKQILNVVVVILVVLWLLRGFGLLGDIGAISVGG</sequence>
<name>A0A4R1YJJ7_9RHOB</name>
<organism evidence="2 3">
    <name type="scientific">Rhodovulum steppense</name>
    <dbReference type="NCBI Taxonomy" id="540251"/>
    <lineage>
        <taxon>Bacteria</taxon>
        <taxon>Pseudomonadati</taxon>
        <taxon>Pseudomonadota</taxon>
        <taxon>Alphaproteobacteria</taxon>
        <taxon>Rhodobacterales</taxon>
        <taxon>Paracoccaceae</taxon>
        <taxon>Rhodovulum</taxon>
    </lineage>
</organism>
<dbReference type="EMBL" id="SLVM01000032">
    <property type="protein sequence ID" value="TCM76781.1"/>
    <property type="molecule type" value="Genomic_DNA"/>
</dbReference>
<evidence type="ECO:0000256" key="1">
    <source>
        <dbReference type="SAM" id="Phobius"/>
    </source>
</evidence>
<comment type="caution">
    <text evidence="2">The sequence shown here is derived from an EMBL/GenBank/DDBJ whole genome shotgun (WGS) entry which is preliminary data.</text>
</comment>
<dbReference type="RefSeq" id="WP_132696579.1">
    <property type="nucleotide sequence ID" value="NZ_SLVM01000032.1"/>
</dbReference>
<feature type="transmembrane region" description="Helical" evidence="1">
    <location>
        <begin position="6"/>
        <end position="24"/>
    </location>
</feature>
<accession>A0A4R1YJJ7</accession>
<gene>
    <name evidence="2" type="ORF">EV216_13220</name>
</gene>
<feature type="transmembrane region" description="Helical" evidence="1">
    <location>
        <begin position="36"/>
        <end position="61"/>
    </location>
</feature>
<keyword evidence="1" id="KW-0472">Membrane</keyword>
<evidence type="ECO:0000313" key="3">
    <source>
        <dbReference type="Proteomes" id="UP000295277"/>
    </source>
</evidence>
<dbReference type="AlphaFoldDB" id="A0A4R1YJJ7"/>
<reference evidence="2 3" key="1">
    <citation type="submission" date="2019-03" db="EMBL/GenBank/DDBJ databases">
        <title>Genomic Encyclopedia of Type Strains, Phase IV (KMG-IV): sequencing the most valuable type-strain genomes for metagenomic binning, comparative biology and taxonomic classification.</title>
        <authorList>
            <person name="Goeker M."/>
        </authorList>
    </citation>
    <scope>NUCLEOTIDE SEQUENCE [LARGE SCALE GENOMIC DNA]</scope>
    <source>
        <strain evidence="2 3">DSM 21153</strain>
    </source>
</reference>
<dbReference type="NCBIfam" id="NF041949">
    <property type="entry name" value="THIVI_2564_fam"/>
    <property type="match status" value="1"/>
</dbReference>
<dbReference type="InterPro" id="IPR049641">
    <property type="entry name" value="THIVI_2564-like"/>
</dbReference>
<evidence type="ECO:0000313" key="2">
    <source>
        <dbReference type="EMBL" id="TCM76781.1"/>
    </source>
</evidence>
<keyword evidence="1" id="KW-0812">Transmembrane</keyword>
<proteinExistence type="predicted"/>
<protein>
    <submittedName>
        <fullName evidence="2">Uncharacterized protein</fullName>
    </submittedName>
</protein>
<keyword evidence="1" id="KW-1133">Transmembrane helix</keyword>
<dbReference type="Proteomes" id="UP000295277">
    <property type="component" value="Unassembled WGS sequence"/>
</dbReference>
<keyword evidence="3" id="KW-1185">Reference proteome</keyword>